<keyword evidence="2" id="KW-1185">Reference proteome</keyword>
<dbReference type="EMBL" id="VZRB01000006">
    <property type="protein sequence ID" value="KAB1147560.1"/>
    <property type="molecule type" value="Genomic_DNA"/>
</dbReference>
<dbReference type="Proteomes" id="UP000442707">
    <property type="component" value="Unassembled WGS sequence"/>
</dbReference>
<dbReference type="PROSITE" id="PS51257">
    <property type="entry name" value="PROKAR_LIPOPROTEIN"/>
    <property type="match status" value="1"/>
</dbReference>
<comment type="caution">
    <text evidence="1">The sequence shown here is derived from an EMBL/GenBank/DDBJ whole genome shotgun (WGS) entry which is preliminary data.</text>
</comment>
<organism evidence="1 2">
    <name type="scientific">Streptomyces luteolifulvus</name>
    <dbReference type="NCBI Taxonomy" id="2615112"/>
    <lineage>
        <taxon>Bacteria</taxon>
        <taxon>Bacillati</taxon>
        <taxon>Actinomycetota</taxon>
        <taxon>Actinomycetes</taxon>
        <taxon>Kitasatosporales</taxon>
        <taxon>Streptomycetaceae</taxon>
        <taxon>Streptomyces</taxon>
    </lineage>
</organism>
<evidence type="ECO:0000313" key="2">
    <source>
        <dbReference type="Proteomes" id="UP000442707"/>
    </source>
</evidence>
<evidence type="ECO:0008006" key="3">
    <source>
        <dbReference type="Google" id="ProtNLM"/>
    </source>
</evidence>
<name>A0A6H9V4Z1_9ACTN</name>
<evidence type="ECO:0000313" key="1">
    <source>
        <dbReference type="EMBL" id="KAB1147560.1"/>
    </source>
</evidence>
<gene>
    <name evidence="1" type="ORF">F7R91_10700</name>
</gene>
<dbReference type="RefSeq" id="WP_150946977.1">
    <property type="nucleotide sequence ID" value="NZ_VZRB01000006.1"/>
</dbReference>
<sequence length="163" mass="16409">MCRTSHHRSHRIHRSHQVHRIAALAAVTLLLAGCGAQSGGAGGGGTVSPSPATSATSAKGCTVRSTFTAADSGRRICLATGDVVRVSLDGTPARPWTPVAVTGSALEATNSGIVLRPGDASAAFKAVAAGTARLSASRPLCAADPGRVACEGLQEWWVTVAVT</sequence>
<protein>
    <recommendedName>
        <fullName evidence="3">DUF4232 domain-containing protein</fullName>
    </recommendedName>
</protein>
<dbReference type="AlphaFoldDB" id="A0A6H9V4Z1"/>
<reference evidence="1 2" key="1">
    <citation type="submission" date="2019-09" db="EMBL/GenBank/DDBJ databases">
        <title>Screening of Novel Bioactive Compounds from Soil-Associated.</title>
        <authorList>
            <person name="Zhao S."/>
        </authorList>
    </citation>
    <scope>NUCLEOTIDE SEQUENCE [LARGE SCALE GENOMIC DNA]</scope>
    <source>
        <strain evidence="1 2">HIT-DPA4</strain>
    </source>
</reference>
<proteinExistence type="predicted"/>
<accession>A0A6H9V4Z1</accession>